<dbReference type="GO" id="GO:0051666">
    <property type="term" value="P:actin cortical patch localization"/>
    <property type="evidence" value="ECO:0007669"/>
    <property type="project" value="InterPro"/>
</dbReference>
<dbReference type="Pfam" id="PF03114">
    <property type="entry name" value="BAR"/>
    <property type="match status" value="1"/>
</dbReference>
<feature type="domain" description="BAR" evidence="4">
    <location>
        <begin position="1"/>
        <end position="218"/>
    </location>
</feature>
<dbReference type="SMART" id="SM00721">
    <property type="entry name" value="BAR"/>
    <property type="match status" value="1"/>
</dbReference>
<dbReference type="Proteomes" id="UP000886523">
    <property type="component" value="Unassembled WGS sequence"/>
</dbReference>
<dbReference type="InterPro" id="IPR046982">
    <property type="entry name" value="BIN3/RVS161-like"/>
</dbReference>
<dbReference type="PANTHER" id="PTHR47174">
    <property type="entry name" value="BRIDGING INTEGRATOR 3"/>
    <property type="match status" value="1"/>
</dbReference>
<dbReference type="PROSITE" id="PS51021">
    <property type="entry name" value="BAR"/>
    <property type="match status" value="1"/>
</dbReference>
<sequence length="243" mass="27414">MQKTGQIERTVDRDFAEESAKFKAYEREALALQKDSKTFLDAMRTLAGTQVKVSESIDVFYNAGDRMSDGAMAASAYRRSVDELDSLASSQMVIRSEPAGKMVSYFPAINGLIDKRNKKLLDYDAARSKLRKLEGKPDNDPTKLPRAEKEYEEAKAIFDVLNEQLITELPQFLDLRVPFFDPSFEAMIRLQSKFAEEGYEKLGGVQRYFPDNVRDDYAAGQLDSQVENVLQEMKDLSICSASG</sequence>
<dbReference type="GO" id="GO:0097320">
    <property type="term" value="P:plasma membrane tubulation"/>
    <property type="evidence" value="ECO:0007669"/>
    <property type="project" value="TreeGrafter"/>
</dbReference>
<dbReference type="GO" id="GO:0031097">
    <property type="term" value="C:medial cortex"/>
    <property type="evidence" value="ECO:0007669"/>
    <property type="project" value="TreeGrafter"/>
</dbReference>
<organism evidence="5 6">
    <name type="scientific">Hydnum rufescens UP504</name>
    <dbReference type="NCBI Taxonomy" id="1448309"/>
    <lineage>
        <taxon>Eukaryota</taxon>
        <taxon>Fungi</taxon>
        <taxon>Dikarya</taxon>
        <taxon>Basidiomycota</taxon>
        <taxon>Agaricomycotina</taxon>
        <taxon>Agaricomycetes</taxon>
        <taxon>Cantharellales</taxon>
        <taxon>Hydnaceae</taxon>
        <taxon>Hydnum</taxon>
    </lineage>
</organism>
<dbReference type="GO" id="GO:0043332">
    <property type="term" value="C:mating projection tip"/>
    <property type="evidence" value="ECO:0007669"/>
    <property type="project" value="TreeGrafter"/>
</dbReference>
<accession>A0A9P6DMM9</accession>
<dbReference type="PANTHER" id="PTHR47174:SF3">
    <property type="entry name" value="BRIDGING INTEGRATOR 3"/>
    <property type="match status" value="1"/>
</dbReference>
<keyword evidence="3" id="KW-0206">Cytoskeleton</keyword>
<evidence type="ECO:0000259" key="4">
    <source>
        <dbReference type="PROSITE" id="PS51021"/>
    </source>
</evidence>
<dbReference type="AlphaFoldDB" id="A0A9P6DMM9"/>
<dbReference type="SUPFAM" id="SSF103657">
    <property type="entry name" value="BAR/IMD domain-like"/>
    <property type="match status" value="1"/>
</dbReference>
<dbReference type="InterPro" id="IPR027267">
    <property type="entry name" value="AH/BAR_dom_sf"/>
</dbReference>
<keyword evidence="2" id="KW-0963">Cytoplasm</keyword>
<comment type="subcellular location">
    <subcellularLocation>
        <location evidence="1">Cytoplasm</location>
        <location evidence="1">Cytoskeleton</location>
    </subcellularLocation>
</comment>
<evidence type="ECO:0000256" key="1">
    <source>
        <dbReference type="ARBA" id="ARBA00004245"/>
    </source>
</evidence>
<dbReference type="GO" id="GO:0006897">
    <property type="term" value="P:endocytosis"/>
    <property type="evidence" value="ECO:0007669"/>
    <property type="project" value="InterPro"/>
</dbReference>
<gene>
    <name evidence="5" type="ORF">BS47DRAFT_1373979</name>
</gene>
<dbReference type="OrthoDB" id="446293at2759"/>
<dbReference type="GO" id="GO:0008289">
    <property type="term" value="F:lipid binding"/>
    <property type="evidence" value="ECO:0007669"/>
    <property type="project" value="TreeGrafter"/>
</dbReference>
<protein>
    <recommendedName>
        <fullName evidence="4">BAR domain-containing protein</fullName>
    </recommendedName>
</protein>
<proteinExistence type="predicted"/>
<dbReference type="Gene3D" id="1.20.1270.60">
    <property type="entry name" value="Arfaptin homology (AH) domain/BAR domain"/>
    <property type="match status" value="1"/>
</dbReference>
<evidence type="ECO:0000313" key="5">
    <source>
        <dbReference type="EMBL" id="KAF9507067.1"/>
    </source>
</evidence>
<evidence type="ECO:0000256" key="3">
    <source>
        <dbReference type="ARBA" id="ARBA00023212"/>
    </source>
</evidence>
<reference evidence="5" key="1">
    <citation type="journal article" date="2020" name="Nat. Commun.">
        <title>Large-scale genome sequencing of mycorrhizal fungi provides insights into the early evolution of symbiotic traits.</title>
        <authorList>
            <person name="Miyauchi S."/>
            <person name="Kiss E."/>
            <person name="Kuo A."/>
            <person name="Drula E."/>
            <person name="Kohler A."/>
            <person name="Sanchez-Garcia M."/>
            <person name="Morin E."/>
            <person name="Andreopoulos B."/>
            <person name="Barry K.W."/>
            <person name="Bonito G."/>
            <person name="Buee M."/>
            <person name="Carver A."/>
            <person name="Chen C."/>
            <person name="Cichocki N."/>
            <person name="Clum A."/>
            <person name="Culley D."/>
            <person name="Crous P.W."/>
            <person name="Fauchery L."/>
            <person name="Girlanda M."/>
            <person name="Hayes R.D."/>
            <person name="Keri Z."/>
            <person name="LaButti K."/>
            <person name="Lipzen A."/>
            <person name="Lombard V."/>
            <person name="Magnuson J."/>
            <person name="Maillard F."/>
            <person name="Murat C."/>
            <person name="Nolan M."/>
            <person name="Ohm R.A."/>
            <person name="Pangilinan J."/>
            <person name="Pereira M.F."/>
            <person name="Perotto S."/>
            <person name="Peter M."/>
            <person name="Pfister S."/>
            <person name="Riley R."/>
            <person name="Sitrit Y."/>
            <person name="Stielow J.B."/>
            <person name="Szollosi G."/>
            <person name="Zifcakova L."/>
            <person name="Stursova M."/>
            <person name="Spatafora J.W."/>
            <person name="Tedersoo L."/>
            <person name="Vaario L.M."/>
            <person name="Yamada A."/>
            <person name="Yan M."/>
            <person name="Wang P."/>
            <person name="Xu J."/>
            <person name="Bruns T."/>
            <person name="Baldrian P."/>
            <person name="Vilgalys R."/>
            <person name="Dunand C."/>
            <person name="Henrissat B."/>
            <person name="Grigoriev I.V."/>
            <person name="Hibbett D."/>
            <person name="Nagy L.G."/>
            <person name="Martin F.M."/>
        </authorList>
    </citation>
    <scope>NUCLEOTIDE SEQUENCE</scope>
    <source>
        <strain evidence="5">UP504</strain>
    </source>
</reference>
<dbReference type="GO" id="GO:0030479">
    <property type="term" value="C:actin cortical patch"/>
    <property type="evidence" value="ECO:0007669"/>
    <property type="project" value="TreeGrafter"/>
</dbReference>
<keyword evidence="6" id="KW-1185">Reference proteome</keyword>
<dbReference type="EMBL" id="MU129091">
    <property type="protein sequence ID" value="KAF9507067.1"/>
    <property type="molecule type" value="Genomic_DNA"/>
</dbReference>
<evidence type="ECO:0000256" key="2">
    <source>
        <dbReference type="ARBA" id="ARBA00022490"/>
    </source>
</evidence>
<name>A0A9P6DMM9_9AGAM</name>
<comment type="caution">
    <text evidence="5">The sequence shown here is derived from an EMBL/GenBank/DDBJ whole genome shotgun (WGS) entry which is preliminary data.</text>
</comment>
<evidence type="ECO:0000313" key="6">
    <source>
        <dbReference type="Proteomes" id="UP000886523"/>
    </source>
</evidence>
<dbReference type="GO" id="GO:1990528">
    <property type="term" value="C:Rvs161p-Rvs167p complex"/>
    <property type="evidence" value="ECO:0007669"/>
    <property type="project" value="TreeGrafter"/>
</dbReference>
<dbReference type="InterPro" id="IPR004148">
    <property type="entry name" value="BAR_dom"/>
</dbReference>